<gene>
    <name evidence="4" type="ORF">GR303_08400</name>
</gene>
<evidence type="ECO:0000313" key="4">
    <source>
        <dbReference type="EMBL" id="NBJ24375.1"/>
    </source>
</evidence>
<protein>
    <submittedName>
        <fullName evidence="4">Flavodoxin family protein</fullName>
    </submittedName>
</protein>
<reference evidence="4 5" key="1">
    <citation type="submission" date="2020-01" db="EMBL/GenBank/DDBJ databases">
        <title>Microvirga sp. nov., an arsenate reduction bacterium isolated from Tibet hotspring sediments.</title>
        <authorList>
            <person name="Yuan C.-G."/>
        </authorList>
    </citation>
    <scope>NUCLEOTIDE SEQUENCE [LARGE SCALE GENOMIC DNA]</scope>
    <source>
        <strain evidence="4 5">SYSU G3D203</strain>
    </source>
</reference>
<evidence type="ECO:0000313" key="5">
    <source>
        <dbReference type="Proteomes" id="UP000818323"/>
    </source>
</evidence>
<evidence type="ECO:0000256" key="1">
    <source>
        <dbReference type="ARBA" id="ARBA00006252"/>
    </source>
</evidence>
<dbReference type="SUPFAM" id="SSF52218">
    <property type="entry name" value="Flavoproteins"/>
    <property type="match status" value="1"/>
</dbReference>
<keyword evidence="5" id="KW-1185">Reference proteome</keyword>
<dbReference type="InterPro" id="IPR051545">
    <property type="entry name" value="NAD(P)H_dehydrogenase_qn"/>
</dbReference>
<keyword evidence="2" id="KW-0560">Oxidoreductase</keyword>
<dbReference type="Gene3D" id="3.40.50.360">
    <property type="match status" value="1"/>
</dbReference>
<comment type="similarity">
    <text evidence="1">Belongs to the NAD(P)H dehydrogenase (quinone) family.</text>
</comment>
<dbReference type="RefSeq" id="WP_161722396.1">
    <property type="nucleotide sequence ID" value="NZ_JAAAXI010000004.1"/>
</dbReference>
<dbReference type="InterPro" id="IPR029039">
    <property type="entry name" value="Flavoprotein-like_sf"/>
</dbReference>
<dbReference type="PANTHER" id="PTHR10204">
    <property type="entry name" value="NAD P H OXIDOREDUCTASE-RELATED"/>
    <property type="match status" value="1"/>
</dbReference>
<dbReference type="EMBL" id="JAAAXJ010000003">
    <property type="protein sequence ID" value="NBJ24375.1"/>
    <property type="molecule type" value="Genomic_DNA"/>
</dbReference>
<organism evidence="4 5">
    <name type="scientific">Microvirga arsenatis</name>
    <dbReference type="NCBI Taxonomy" id="2692265"/>
    <lineage>
        <taxon>Bacteria</taxon>
        <taxon>Pseudomonadati</taxon>
        <taxon>Pseudomonadota</taxon>
        <taxon>Alphaproteobacteria</taxon>
        <taxon>Hyphomicrobiales</taxon>
        <taxon>Methylobacteriaceae</taxon>
        <taxon>Microvirga</taxon>
    </lineage>
</organism>
<dbReference type="Pfam" id="PF02525">
    <property type="entry name" value="Flavodoxin_2"/>
    <property type="match status" value="1"/>
</dbReference>
<name>A0ABW9YW30_9HYPH</name>
<dbReference type="InterPro" id="IPR003680">
    <property type="entry name" value="Flavodoxin_fold"/>
</dbReference>
<evidence type="ECO:0000259" key="3">
    <source>
        <dbReference type="Pfam" id="PF02525"/>
    </source>
</evidence>
<evidence type="ECO:0000256" key="2">
    <source>
        <dbReference type="ARBA" id="ARBA00023002"/>
    </source>
</evidence>
<sequence>MTRIVIIQGHPTSGGGHFGHALAEAYAEGASAGGHQVRSIPVADLDFPLLRSKADWDSGPPPSVIAEAQRTMAWAEHLVIIYPLWLGGMPALLKGFMEQAFRPAFMTGGGGSKASWKTALKGRSSRIVITMGMPAFVYRWYFGAHSLRSLKRSILSLVGIGPNRHTLVGMIEGMSDSKRMAWLDAMRSLGKRAR</sequence>
<dbReference type="PANTHER" id="PTHR10204:SF34">
    <property type="entry name" value="NAD(P)H DEHYDROGENASE [QUINONE] 1 ISOFORM 1"/>
    <property type="match status" value="1"/>
</dbReference>
<comment type="caution">
    <text evidence="4">The sequence shown here is derived from an EMBL/GenBank/DDBJ whole genome shotgun (WGS) entry which is preliminary data.</text>
</comment>
<dbReference type="Proteomes" id="UP000818323">
    <property type="component" value="Unassembled WGS sequence"/>
</dbReference>
<accession>A0ABW9YW30</accession>
<feature type="domain" description="Flavodoxin-like fold" evidence="3">
    <location>
        <begin position="3"/>
        <end position="177"/>
    </location>
</feature>
<proteinExistence type="inferred from homology"/>